<dbReference type="InterPro" id="IPR036259">
    <property type="entry name" value="MFS_trans_sf"/>
</dbReference>
<gene>
    <name evidence="2" type="ORF">J2T57_001325</name>
</gene>
<proteinExistence type="predicted"/>
<dbReference type="SUPFAM" id="SSF103473">
    <property type="entry name" value="MFS general substrate transporter"/>
    <property type="match status" value="1"/>
</dbReference>
<keyword evidence="3" id="KW-1185">Reference proteome</keyword>
<evidence type="ECO:0000313" key="2">
    <source>
        <dbReference type="EMBL" id="MCP1674223.1"/>
    </source>
</evidence>
<dbReference type="Proteomes" id="UP001205843">
    <property type="component" value="Unassembled WGS sequence"/>
</dbReference>
<feature type="transmembrane region" description="Helical" evidence="1">
    <location>
        <begin position="37"/>
        <end position="60"/>
    </location>
</feature>
<name>A0AAE3KBX2_9GAMM</name>
<organism evidence="2 3">
    <name type="scientific">Natronocella acetinitrilica</name>
    <dbReference type="NCBI Taxonomy" id="414046"/>
    <lineage>
        <taxon>Bacteria</taxon>
        <taxon>Pseudomonadati</taxon>
        <taxon>Pseudomonadota</taxon>
        <taxon>Gammaproteobacteria</taxon>
        <taxon>Chromatiales</taxon>
        <taxon>Ectothiorhodospiraceae</taxon>
        <taxon>Natronocella</taxon>
    </lineage>
</organism>
<evidence type="ECO:0000313" key="3">
    <source>
        <dbReference type="Proteomes" id="UP001205843"/>
    </source>
</evidence>
<keyword evidence="1" id="KW-0472">Membrane</keyword>
<feature type="transmembrane region" description="Helical" evidence="1">
    <location>
        <begin position="100"/>
        <end position="121"/>
    </location>
</feature>
<evidence type="ECO:0000256" key="1">
    <source>
        <dbReference type="SAM" id="Phobius"/>
    </source>
</evidence>
<protein>
    <submittedName>
        <fullName evidence="2">MFS family permease</fullName>
    </submittedName>
</protein>
<dbReference type="RefSeq" id="WP_253476042.1">
    <property type="nucleotide sequence ID" value="NZ_JALJXV010000003.1"/>
</dbReference>
<keyword evidence="1" id="KW-0812">Transmembrane</keyword>
<comment type="caution">
    <text evidence="2">The sequence shown here is derived from an EMBL/GenBank/DDBJ whole genome shotgun (WGS) entry which is preliminary data.</text>
</comment>
<reference evidence="2" key="1">
    <citation type="submission" date="2022-03" db="EMBL/GenBank/DDBJ databases">
        <title>Genomic Encyclopedia of Type Strains, Phase III (KMG-III): the genomes of soil and plant-associated and newly described type strains.</title>
        <authorList>
            <person name="Whitman W."/>
        </authorList>
    </citation>
    <scope>NUCLEOTIDE SEQUENCE</scope>
    <source>
        <strain evidence="2">ANL 6-2</strain>
    </source>
</reference>
<dbReference type="EMBL" id="JALJXV010000003">
    <property type="protein sequence ID" value="MCP1674223.1"/>
    <property type="molecule type" value="Genomic_DNA"/>
</dbReference>
<keyword evidence="1" id="KW-1133">Transmembrane helix</keyword>
<sequence length="165" mass="17754">MERKVLRSAIARPAPSGVAIAVRREQVRRARVRRRRLVAGTGLVGLGAALVGLAFVTQALPGWVVLNTVRVLNAGLPFEAVLPASQSLLANGRVAPVAGFVMYAQLLLGALAAYLGGFLIANARYPERRLKSLLTVGYWTQFRAGFAMPVSRRRDSATTRQESAS</sequence>
<dbReference type="AlphaFoldDB" id="A0AAE3KBX2"/>
<accession>A0AAE3KBX2</accession>